<gene>
    <name evidence="1" type="ORF">ES332_A09G097900v1</name>
</gene>
<evidence type="ECO:0000313" key="2">
    <source>
        <dbReference type="Proteomes" id="UP000322667"/>
    </source>
</evidence>
<protein>
    <submittedName>
        <fullName evidence="1">Uncharacterized protein</fullName>
    </submittedName>
</protein>
<dbReference type="Proteomes" id="UP000322667">
    <property type="component" value="Chromosome A09"/>
</dbReference>
<evidence type="ECO:0000313" key="1">
    <source>
        <dbReference type="EMBL" id="TYI09800.1"/>
    </source>
</evidence>
<keyword evidence="2" id="KW-1185">Reference proteome</keyword>
<accession>A0A5D2P5F2</accession>
<organism evidence="1 2">
    <name type="scientific">Gossypium tomentosum</name>
    <name type="common">Hawaiian cotton</name>
    <name type="synonym">Gossypium sandvicense</name>
    <dbReference type="NCBI Taxonomy" id="34277"/>
    <lineage>
        <taxon>Eukaryota</taxon>
        <taxon>Viridiplantae</taxon>
        <taxon>Streptophyta</taxon>
        <taxon>Embryophyta</taxon>
        <taxon>Tracheophyta</taxon>
        <taxon>Spermatophyta</taxon>
        <taxon>Magnoliopsida</taxon>
        <taxon>eudicotyledons</taxon>
        <taxon>Gunneridae</taxon>
        <taxon>Pentapetalae</taxon>
        <taxon>rosids</taxon>
        <taxon>malvids</taxon>
        <taxon>Malvales</taxon>
        <taxon>Malvaceae</taxon>
        <taxon>Malvoideae</taxon>
        <taxon>Gossypium</taxon>
    </lineage>
</organism>
<sequence length="40" mass="4427">MILVTGDLSPARRCVRRVVSQLLCGVLLNQRGHGGLYLFD</sequence>
<name>A0A5D2P5F2_GOSTO</name>
<dbReference type="AlphaFoldDB" id="A0A5D2P5F2"/>
<dbReference type="EMBL" id="CM017618">
    <property type="protein sequence ID" value="TYI09800.1"/>
    <property type="molecule type" value="Genomic_DNA"/>
</dbReference>
<proteinExistence type="predicted"/>
<reference evidence="1 2" key="1">
    <citation type="submission" date="2019-07" db="EMBL/GenBank/DDBJ databases">
        <title>WGS assembly of Gossypium tomentosum.</title>
        <authorList>
            <person name="Chen Z.J."/>
            <person name="Sreedasyam A."/>
            <person name="Ando A."/>
            <person name="Song Q."/>
            <person name="De L."/>
            <person name="Hulse-Kemp A."/>
            <person name="Ding M."/>
            <person name="Ye W."/>
            <person name="Kirkbride R."/>
            <person name="Jenkins J."/>
            <person name="Plott C."/>
            <person name="Lovell J."/>
            <person name="Lin Y.-M."/>
            <person name="Vaughn R."/>
            <person name="Liu B."/>
            <person name="Li W."/>
            <person name="Simpson S."/>
            <person name="Scheffler B."/>
            <person name="Saski C."/>
            <person name="Grover C."/>
            <person name="Hu G."/>
            <person name="Conover J."/>
            <person name="Carlson J."/>
            <person name="Shu S."/>
            <person name="Boston L."/>
            <person name="Williams M."/>
            <person name="Peterson D."/>
            <person name="Mcgee K."/>
            <person name="Jones D."/>
            <person name="Wendel J."/>
            <person name="Stelly D."/>
            <person name="Grimwood J."/>
            <person name="Schmutz J."/>
        </authorList>
    </citation>
    <scope>NUCLEOTIDE SEQUENCE [LARGE SCALE GENOMIC DNA]</scope>
    <source>
        <strain evidence="1">7179.01</strain>
    </source>
</reference>